<dbReference type="Pfam" id="PF00891">
    <property type="entry name" value="Methyltransf_2"/>
    <property type="match status" value="1"/>
</dbReference>
<evidence type="ECO:0000259" key="5">
    <source>
        <dbReference type="Pfam" id="PF00891"/>
    </source>
</evidence>
<proteinExistence type="predicted"/>
<dbReference type="AlphaFoldDB" id="A0A7K2IYQ7"/>
<keyword evidence="1 6" id="KW-0489">Methyltransferase</keyword>
<dbReference type="Gene3D" id="1.10.10.10">
    <property type="entry name" value="Winged helix-like DNA-binding domain superfamily/Winged helix DNA-binding domain"/>
    <property type="match status" value="1"/>
</dbReference>
<dbReference type="GO" id="GO:0008171">
    <property type="term" value="F:O-methyltransferase activity"/>
    <property type="evidence" value="ECO:0007669"/>
    <property type="project" value="InterPro"/>
</dbReference>
<dbReference type="SUPFAM" id="SSF46785">
    <property type="entry name" value="Winged helix' DNA-binding domain"/>
    <property type="match status" value="1"/>
</dbReference>
<dbReference type="RefSeq" id="WP_161111890.1">
    <property type="nucleotide sequence ID" value="NZ_JBHYPC010000001.1"/>
</dbReference>
<dbReference type="InterPro" id="IPR016461">
    <property type="entry name" value="COMT-like"/>
</dbReference>
<dbReference type="Gene3D" id="3.40.50.150">
    <property type="entry name" value="Vaccinia Virus protein VP39"/>
    <property type="match status" value="1"/>
</dbReference>
<dbReference type="Gene3D" id="1.10.287.1350">
    <property type="match status" value="1"/>
</dbReference>
<name>A0A7K2IYQ7_9ACTN</name>
<evidence type="ECO:0000313" key="7">
    <source>
        <dbReference type="Proteomes" id="UP000467124"/>
    </source>
</evidence>
<evidence type="ECO:0000256" key="1">
    <source>
        <dbReference type="ARBA" id="ARBA00022603"/>
    </source>
</evidence>
<keyword evidence="2 6" id="KW-0808">Transferase</keyword>
<organism evidence="6 7">
    <name type="scientific">Nocardiopsis alba</name>
    <dbReference type="NCBI Taxonomy" id="53437"/>
    <lineage>
        <taxon>Bacteria</taxon>
        <taxon>Bacillati</taxon>
        <taxon>Actinomycetota</taxon>
        <taxon>Actinomycetes</taxon>
        <taxon>Streptosporangiales</taxon>
        <taxon>Nocardiopsidaceae</taxon>
        <taxon>Nocardiopsis</taxon>
    </lineage>
</organism>
<dbReference type="PANTHER" id="PTHR43712">
    <property type="entry name" value="PUTATIVE (AFU_ORTHOLOGUE AFUA_4G14580)-RELATED"/>
    <property type="match status" value="1"/>
</dbReference>
<evidence type="ECO:0000256" key="3">
    <source>
        <dbReference type="ARBA" id="ARBA00022691"/>
    </source>
</evidence>
<feature type="domain" description="O-methyltransferase C-terminal" evidence="5">
    <location>
        <begin position="153"/>
        <end position="357"/>
    </location>
</feature>
<dbReference type="Proteomes" id="UP000467124">
    <property type="component" value="Unassembled WGS sequence"/>
</dbReference>
<dbReference type="InterPro" id="IPR036388">
    <property type="entry name" value="WH-like_DNA-bd_sf"/>
</dbReference>
<dbReference type="CDD" id="cd02440">
    <property type="entry name" value="AdoMet_MTases"/>
    <property type="match status" value="1"/>
</dbReference>
<evidence type="ECO:0000313" key="6">
    <source>
        <dbReference type="EMBL" id="MYR35089.1"/>
    </source>
</evidence>
<accession>A0A7K2IYQ7</accession>
<dbReference type="PIRSF" id="PIRSF005739">
    <property type="entry name" value="O-mtase"/>
    <property type="match status" value="1"/>
</dbReference>
<feature type="region of interest" description="Disordered" evidence="4">
    <location>
        <begin position="1"/>
        <end position="32"/>
    </location>
</feature>
<dbReference type="InterPro" id="IPR001077">
    <property type="entry name" value="COMT_C"/>
</dbReference>
<dbReference type="InterPro" id="IPR029063">
    <property type="entry name" value="SAM-dependent_MTases_sf"/>
</dbReference>
<keyword evidence="3" id="KW-0949">S-adenosyl-L-methionine</keyword>
<dbReference type="EMBL" id="WWHY01000001">
    <property type="protein sequence ID" value="MYR35089.1"/>
    <property type="molecule type" value="Genomic_DNA"/>
</dbReference>
<dbReference type="InterPro" id="IPR036390">
    <property type="entry name" value="WH_DNA-bd_sf"/>
</dbReference>
<protein>
    <submittedName>
        <fullName evidence="6">Methyltransferase</fullName>
    </submittedName>
</protein>
<reference evidence="6 7" key="1">
    <citation type="journal article" date="2019" name="Nat. Commun.">
        <title>The antimicrobial potential of Streptomyces from insect microbiomes.</title>
        <authorList>
            <person name="Chevrette M.G."/>
            <person name="Carlson C.M."/>
            <person name="Ortega H.E."/>
            <person name="Thomas C."/>
            <person name="Ananiev G.E."/>
            <person name="Barns K.J."/>
            <person name="Book A.J."/>
            <person name="Cagnazzo J."/>
            <person name="Carlos C."/>
            <person name="Flanigan W."/>
            <person name="Grubbs K.J."/>
            <person name="Horn H.A."/>
            <person name="Hoffmann F.M."/>
            <person name="Klassen J.L."/>
            <person name="Knack J.J."/>
            <person name="Lewin G.R."/>
            <person name="McDonald B.R."/>
            <person name="Muller L."/>
            <person name="Melo W.G.P."/>
            <person name="Pinto-Tomas A.A."/>
            <person name="Schmitz A."/>
            <person name="Wendt-Pienkowski E."/>
            <person name="Wildman S."/>
            <person name="Zhao M."/>
            <person name="Zhang F."/>
            <person name="Bugni T.S."/>
            <person name="Andes D.R."/>
            <person name="Pupo M.T."/>
            <person name="Currie C.R."/>
        </authorList>
    </citation>
    <scope>NUCLEOTIDE SEQUENCE [LARGE SCALE GENOMIC DNA]</scope>
    <source>
        <strain evidence="6 7">SID5840</strain>
    </source>
</reference>
<sequence length="378" mass="41413">MTDTGPKVSTRGRSAPPTDPRPRTGPGTDLERGDVVVELRGTEVPPEEDDTALTGIVSSAMLMHAVSALVGLGVIDALADGPLPLTDLARRLQVEEDRLLIVVRPATVAGLLRENGPDLFTLSPSGERLRADDPSGLRDLFHMCTYGDFLQAWTHLEEAIRTGRTAFELHTGRELFGYLGDNREEATIFHRAMNASAPVPALLERADLPRQGTVADLGGGEGAALATILRARPHLEGILFDLPEVVEGAAPLLRTEGVDRRCTIVGGSFFDRVPPGADVYLMTRVMQNWSDADALRILRNVREAMHDTSRLLITGHLPERERPSRYLEAMSLSMFVLYGAPLRTSERYEELFHRAGLALRAVHRVPEGESIMDVRRAP</sequence>
<dbReference type="SUPFAM" id="SSF53335">
    <property type="entry name" value="S-adenosyl-L-methionine-dependent methyltransferases"/>
    <property type="match status" value="1"/>
</dbReference>
<gene>
    <name evidence="6" type="ORF">GTW20_23210</name>
</gene>
<evidence type="ECO:0000256" key="2">
    <source>
        <dbReference type="ARBA" id="ARBA00022679"/>
    </source>
</evidence>
<dbReference type="GO" id="GO:0032259">
    <property type="term" value="P:methylation"/>
    <property type="evidence" value="ECO:0007669"/>
    <property type="project" value="UniProtKB-KW"/>
</dbReference>
<dbReference type="PANTHER" id="PTHR43712:SF2">
    <property type="entry name" value="O-METHYLTRANSFERASE CICE"/>
    <property type="match status" value="1"/>
</dbReference>
<evidence type="ECO:0000256" key="4">
    <source>
        <dbReference type="SAM" id="MobiDB-lite"/>
    </source>
</evidence>
<dbReference type="PROSITE" id="PS51683">
    <property type="entry name" value="SAM_OMT_II"/>
    <property type="match status" value="1"/>
</dbReference>
<comment type="caution">
    <text evidence="6">The sequence shown here is derived from an EMBL/GenBank/DDBJ whole genome shotgun (WGS) entry which is preliminary data.</text>
</comment>